<feature type="domain" description="Porin" evidence="2">
    <location>
        <begin position="10"/>
        <end position="369"/>
    </location>
</feature>
<organism evidence="3 4">
    <name type="scientific">Psychrosphaera ytuae</name>
    <dbReference type="NCBI Taxonomy" id="2820710"/>
    <lineage>
        <taxon>Bacteria</taxon>
        <taxon>Pseudomonadati</taxon>
        <taxon>Pseudomonadota</taxon>
        <taxon>Gammaproteobacteria</taxon>
        <taxon>Alteromonadales</taxon>
        <taxon>Pseudoalteromonadaceae</taxon>
        <taxon>Psychrosphaera</taxon>
    </lineage>
</organism>
<feature type="signal peptide" evidence="1">
    <location>
        <begin position="1"/>
        <end position="22"/>
    </location>
</feature>
<keyword evidence="4" id="KW-1185">Reference proteome</keyword>
<evidence type="ECO:0000259" key="2">
    <source>
        <dbReference type="Pfam" id="PF13609"/>
    </source>
</evidence>
<name>A0A975HHD0_9GAMM</name>
<dbReference type="GO" id="GO:0015288">
    <property type="term" value="F:porin activity"/>
    <property type="evidence" value="ECO:0007669"/>
    <property type="project" value="InterPro"/>
</dbReference>
<dbReference type="Pfam" id="PF13609">
    <property type="entry name" value="Porin_4"/>
    <property type="match status" value="1"/>
</dbReference>
<dbReference type="GO" id="GO:0016020">
    <property type="term" value="C:membrane"/>
    <property type="evidence" value="ECO:0007669"/>
    <property type="project" value="InterPro"/>
</dbReference>
<dbReference type="SUPFAM" id="SSF56935">
    <property type="entry name" value="Porins"/>
    <property type="match status" value="1"/>
</dbReference>
<protein>
    <submittedName>
        <fullName evidence="3">Porin</fullName>
    </submittedName>
</protein>
<dbReference type="EMBL" id="CP072110">
    <property type="protein sequence ID" value="QTH62937.1"/>
    <property type="molecule type" value="Genomic_DNA"/>
</dbReference>
<dbReference type="InterPro" id="IPR033900">
    <property type="entry name" value="Gram_neg_porin_domain"/>
</dbReference>
<proteinExistence type="predicted"/>
<sequence length="397" mass="44808">MKKIVSTGVATLAAFLSLAAQANEDIQISGFGSLVGGVILDGDGYFARMPDAAGQYSDGFEFKTESRVGVQANYHIKSDLNLTGQVMIRGANDFDPELEWLYLTYDLTPNTFLKIGQMRLPVFHYSDYMDVGVAFPWLRIPTDAYSLAFTNYQGANLDINFDFGEVTSQLRVYAGQEDTDPNKLITAIEQYKTEQRYNDRGVFQGVRGIRTTKDYRDLIGVVLDNQMGNWGLRLSYLDGREKFTFYDEGGYPSQPLFGGEWVDTQFFDVSLQYDNGDVLVKGEWNDYDNIYTSWFVTLAYRFDKWTPYVFYSNFEGVFRFIAPGGIRNGFEDSETGSLDDDYNSVGVGARYDLTATTALKFELLTFNDEGDAAVYIDKDRDGDTDSTSLFVALDFSF</sequence>
<evidence type="ECO:0000313" key="3">
    <source>
        <dbReference type="EMBL" id="QTH62937.1"/>
    </source>
</evidence>
<reference evidence="3" key="1">
    <citation type="submission" date="2021-03" db="EMBL/GenBank/DDBJ databases">
        <title>Description of Psychrosphaera ytuae sp. nov. isolated from deep sea sediment of South China Sea.</title>
        <authorList>
            <person name="Zhang J."/>
            <person name="Xu X.-D."/>
        </authorList>
    </citation>
    <scope>NUCLEOTIDE SEQUENCE</scope>
    <source>
        <strain evidence="3">MTZ26</strain>
    </source>
</reference>
<dbReference type="RefSeq" id="WP_208830644.1">
    <property type="nucleotide sequence ID" value="NZ_CP072110.1"/>
</dbReference>
<dbReference type="KEGG" id="psym:J1N51_09210"/>
<evidence type="ECO:0000256" key="1">
    <source>
        <dbReference type="SAM" id="SignalP"/>
    </source>
</evidence>
<dbReference type="Gene3D" id="2.40.160.10">
    <property type="entry name" value="Porin"/>
    <property type="match status" value="1"/>
</dbReference>
<dbReference type="AlphaFoldDB" id="A0A975HHD0"/>
<evidence type="ECO:0000313" key="4">
    <source>
        <dbReference type="Proteomes" id="UP000682739"/>
    </source>
</evidence>
<dbReference type="InterPro" id="IPR023614">
    <property type="entry name" value="Porin_dom_sf"/>
</dbReference>
<gene>
    <name evidence="3" type="ORF">J1N51_09210</name>
</gene>
<feature type="chain" id="PRO_5037339883" evidence="1">
    <location>
        <begin position="23"/>
        <end position="397"/>
    </location>
</feature>
<dbReference type="Proteomes" id="UP000682739">
    <property type="component" value="Chromosome"/>
</dbReference>
<keyword evidence="1" id="KW-0732">Signal</keyword>
<accession>A0A975HHD0</accession>